<dbReference type="EMBL" id="CAJVQB010008978">
    <property type="protein sequence ID" value="CAG8725256.1"/>
    <property type="molecule type" value="Genomic_DNA"/>
</dbReference>
<evidence type="ECO:0000313" key="2">
    <source>
        <dbReference type="Proteomes" id="UP000789901"/>
    </source>
</evidence>
<evidence type="ECO:0000313" key="1">
    <source>
        <dbReference type="EMBL" id="CAG8725256.1"/>
    </source>
</evidence>
<sequence length="73" mass="8600">MLINAVISATRIKIVPKVKFVVNSFCELIEYKVSSGKNLHWDFRFNNYRLRLNLRNHHENPSHSCFAKLKVVD</sequence>
<gene>
    <name evidence="1" type="ORF">GMARGA_LOCUS13878</name>
</gene>
<organism evidence="1 2">
    <name type="scientific">Gigaspora margarita</name>
    <dbReference type="NCBI Taxonomy" id="4874"/>
    <lineage>
        <taxon>Eukaryota</taxon>
        <taxon>Fungi</taxon>
        <taxon>Fungi incertae sedis</taxon>
        <taxon>Mucoromycota</taxon>
        <taxon>Glomeromycotina</taxon>
        <taxon>Glomeromycetes</taxon>
        <taxon>Diversisporales</taxon>
        <taxon>Gigasporaceae</taxon>
        <taxon>Gigaspora</taxon>
    </lineage>
</organism>
<reference evidence="1 2" key="1">
    <citation type="submission" date="2021-06" db="EMBL/GenBank/DDBJ databases">
        <authorList>
            <person name="Kallberg Y."/>
            <person name="Tangrot J."/>
            <person name="Rosling A."/>
        </authorList>
    </citation>
    <scope>NUCLEOTIDE SEQUENCE [LARGE SCALE GENOMIC DNA]</scope>
    <source>
        <strain evidence="1 2">120-4 pot B 10/14</strain>
    </source>
</reference>
<accession>A0ABN7V3L2</accession>
<comment type="caution">
    <text evidence="1">The sequence shown here is derived from an EMBL/GenBank/DDBJ whole genome shotgun (WGS) entry which is preliminary data.</text>
</comment>
<proteinExistence type="predicted"/>
<protein>
    <submittedName>
        <fullName evidence="1">44686_t:CDS:1</fullName>
    </submittedName>
</protein>
<dbReference type="Proteomes" id="UP000789901">
    <property type="component" value="Unassembled WGS sequence"/>
</dbReference>
<keyword evidence="2" id="KW-1185">Reference proteome</keyword>
<name>A0ABN7V3L2_GIGMA</name>